<dbReference type="Proteomes" id="UP000318538">
    <property type="component" value="Chromosome"/>
</dbReference>
<feature type="transmembrane region" description="Helical" evidence="10">
    <location>
        <begin position="313"/>
        <end position="340"/>
    </location>
</feature>
<keyword evidence="4 9" id="KW-0808">Transferase</keyword>
<dbReference type="GO" id="GO:0016746">
    <property type="term" value="F:acyltransferase activity"/>
    <property type="evidence" value="ECO:0007669"/>
    <property type="project" value="UniProtKB-KW"/>
</dbReference>
<dbReference type="Pfam" id="PF03062">
    <property type="entry name" value="MBOAT"/>
    <property type="match status" value="1"/>
</dbReference>
<feature type="transmembrane region" description="Helical" evidence="10">
    <location>
        <begin position="414"/>
        <end position="435"/>
    </location>
</feature>
<dbReference type="PANTHER" id="PTHR13285:SF23">
    <property type="entry name" value="TEICHOIC ACID D-ALANYLTRANSFERASE"/>
    <property type="match status" value="1"/>
</dbReference>
<dbReference type="OrthoDB" id="9805788at2"/>
<feature type="transmembrane region" description="Helical" evidence="10">
    <location>
        <begin position="6"/>
        <end position="22"/>
    </location>
</feature>
<keyword evidence="12" id="KW-1185">Reference proteome</keyword>
<evidence type="ECO:0000313" key="12">
    <source>
        <dbReference type="Proteomes" id="UP000318538"/>
    </source>
</evidence>
<sequence>MLFNSYLFWVFFMLVLAVYRLLPHRAQNVWLLVASYVFYGSWDWRFLSLIWISTLVDFIVAQRVHDVTSETARRRWLWLSMATNLGLLGVFKYCDFFLSELVQLGDMVGISMPVRLLSVALPVGISFYTFQTMSYTIDVYRRRITPSRDLPNFALYVCYFPQLVAGPIERYERLMPQIEQPRKFSTGCFQEGLYHVLIGLMKKIVIADNMAPIVNAVFDMPADEITGPECLVAVYAFAFQIYGDFSGYSSIAQGVSKWLGIDLMFNFRMPYFATSPSDFWRRWHISLSQWLRDYLYIPLGGNRGGEFATYRNLMLTMLLGGLWHGAAMTFVAWGLFHGLILCLYRPVERGLQVMVDRNGLVRFVATVIMFHLVCFSWLLFRAQNMSQAIEMSRMMLLDFDGWAAVMSGPATAPLFWSAFAMILFFALPVTAYEWWVERRGKMLSLLSVRWPVRAAFYTYLVFMMWIFPPPTASVFIYFQF</sequence>
<dbReference type="EC" id="2.3.1.-" evidence="11"/>
<accession>A0A517N8F4</accession>
<evidence type="ECO:0000256" key="2">
    <source>
        <dbReference type="ARBA" id="ARBA00010323"/>
    </source>
</evidence>
<feature type="transmembrane region" description="Helical" evidence="10">
    <location>
        <begin position="150"/>
        <end position="168"/>
    </location>
</feature>
<keyword evidence="5 10" id="KW-0812">Transmembrane</keyword>
<evidence type="ECO:0000256" key="5">
    <source>
        <dbReference type="ARBA" id="ARBA00022692"/>
    </source>
</evidence>
<dbReference type="InterPro" id="IPR024194">
    <property type="entry name" value="Ac/AlaTfrase_AlgI/DltB"/>
</dbReference>
<keyword evidence="6 10" id="KW-1133">Transmembrane helix</keyword>
<comment type="subcellular location">
    <subcellularLocation>
        <location evidence="1">Cell membrane</location>
        <topology evidence="1">Multi-pass membrane protein</topology>
    </subcellularLocation>
</comment>
<comment type="similarity">
    <text evidence="2 9">Belongs to the membrane-bound acyltransferase family.</text>
</comment>
<reference evidence="11 12" key="1">
    <citation type="submission" date="2019-02" db="EMBL/GenBank/DDBJ databases">
        <title>Deep-cultivation of Planctomycetes and their phenomic and genomic characterization uncovers novel biology.</title>
        <authorList>
            <person name="Wiegand S."/>
            <person name="Jogler M."/>
            <person name="Boedeker C."/>
            <person name="Pinto D."/>
            <person name="Vollmers J."/>
            <person name="Rivas-Marin E."/>
            <person name="Kohn T."/>
            <person name="Peeters S.H."/>
            <person name="Heuer A."/>
            <person name="Rast P."/>
            <person name="Oberbeckmann S."/>
            <person name="Bunk B."/>
            <person name="Jeske O."/>
            <person name="Meyerdierks A."/>
            <person name="Storesund J.E."/>
            <person name="Kallscheuer N."/>
            <person name="Luecker S."/>
            <person name="Lage O.M."/>
            <person name="Pohl T."/>
            <person name="Merkel B.J."/>
            <person name="Hornburger P."/>
            <person name="Mueller R.-W."/>
            <person name="Bruemmer F."/>
            <person name="Labrenz M."/>
            <person name="Spormann A.M."/>
            <person name="Op den Camp H."/>
            <person name="Overmann J."/>
            <person name="Amann R."/>
            <person name="Jetten M.S.M."/>
            <person name="Mascher T."/>
            <person name="Medema M.H."/>
            <person name="Devos D.P."/>
            <person name="Kaster A.-K."/>
            <person name="Ovreas L."/>
            <person name="Rohde M."/>
            <person name="Galperin M.Y."/>
            <person name="Jogler C."/>
        </authorList>
    </citation>
    <scope>NUCLEOTIDE SEQUENCE [LARGE SCALE GENOMIC DNA]</scope>
    <source>
        <strain evidence="11 12">K22_7</strain>
    </source>
</reference>
<evidence type="ECO:0000256" key="4">
    <source>
        <dbReference type="ARBA" id="ARBA00022679"/>
    </source>
</evidence>
<protein>
    <submittedName>
        <fullName evidence="11">Peptidoglycan O-acetyltransferase</fullName>
        <ecNumber evidence="11">2.3.1.-</ecNumber>
    </submittedName>
</protein>
<evidence type="ECO:0000256" key="10">
    <source>
        <dbReference type="SAM" id="Phobius"/>
    </source>
</evidence>
<dbReference type="GO" id="GO:0005886">
    <property type="term" value="C:plasma membrane"/>
    <property type="evidence" value="ECO:0007669"/>
    <property type="project" value="UniProtKB-SubCell"/>
</dbReference>
<dbReference type="AlphaFoldDB" id="A0A517N8F4"/>
<name>A0A517N8F4_9BACT</name>
<evidence type="ECO:0000256" key="8">
    <source>
        <dbReference type="ARBA" id="ARBA00023315"/>
    </source>
</evidence>
<organism evidence="11 12">
    <name type="scientific">Rubripirellula lacrimiformis</name>
    <dbReference type="NCBI Taxonomy" id="1930273"/>
    <lineage>
        <taxon>Bacteria</taxon>
        <taxon>Pseudomonadati</taxon>
        <taxon>Planctomycetota</taxon>
        <taxon>Planctomycetia</taxon>
        <taxon>Pirellulales</taxon>
        <taxon>Pirellulaceae</taxon>
        <taxon>Rubripirellula</taxon>
    </lineage>
</organism>
<dbReference type="InterPro" id="IPR028362">
    <property type="entry name" value="AlgI"/>
</dbReference>
<evidence type="ECO:0000256" key="3">
    <source>
        <dbReference type="ARBA" id="ARBA00022475"/>
    </source>
</evidence>
<gene>
    <name evidence="11" type="primary">patA_1</name>
    <name evidence="11" type="ORF">K227x_17920</name>
</gene>
<dbReference type="PIRSF" id="PIRSF500217">
    <property type="entry name" value="AlgI"/>
    <property type="match status" value="1"/>
</dbReference>
<dbReference type="PANTHER" id="PTHR13285">
    <property type="entry name" value="ACYLTRANSFERASE"/>
    <property type="match status" value="1"/>
</dbReference>
<evidence type="ECO:0000256" key="6">
    <source>
        <dbReference type="ARBA" id="ARBA00022989"/>
    </source>
</evidence>
<keyword evidence="7 9" id="KW-0472">Membrane</keyword>
<dbReference type="GO" id="GO:0042121">
    <property type="term" value="P:alginic acid biosynthetic process"/>
    <property type="evidence" value="ECO:0007669"/>
    <property type="project" value="InterPro"/>
</dbReference>
<dbReference type="KEGG" id="rlc:K227x_17920"/>
<feature type="transmembrane region" description="Helical" evidence="10">
    <location>
        <begin position="110"/>
        <end position="130"/>
    </location>
</feature>
<feature type="transmembrane region" description="Helical" evidence="10">
    <location>
        <begin position="29"/>
        <end position="56"/>
    </location>
</feature>
<dbReference type="EMBL" id="CP036525">
    <property type="protein sequence ID" value="QDT03410.1"/>
    <property type="molecule type" value="Genomic_DNA"/>
</dbReference>
<feature type="transmembrane region" description="Helical" evidence="10">
    <location>
        <begin position="360"/>
        <end position="380"/>
    </location>
</feature>
<evidence type="ECO:0000313" key="11">
    <source>
        <dbReference type="EMBL" id="QDT03410.1"/>
    </source>
</evidence>
<dbReference type="RefSeq" id="WP_145169105.1">
    <property type="nucleotide sequence ID" value="NZ_CP036525.1"/>
</dbReference>
<proteinExistence type="inferred from homology"/>
<feature type="transmembrane region" description="Helical" evidence="10">
    <location>
        <begin position="76"/>
        <end position="98"/>
    </location>
</feature>
<keyword evidence="3 9" id="KW-1003">Cell membrane</keyword>
<evidence type="ECO:0000256" key="9">
    <source>
        <dbReference type="PIRNR" id="PIRNR016636"/>
    </source>
</evidence>
<dbReference type="PIRSF" id="PIRSF016636">
    <property type="entry name" value="AlgI_DltB"/>
    <property type="match status" value="1"/>
</dbReference>
<feature type="transmembrane region" description="Helical" evidence="10">
    <location>
        <begin position="456"/>
        <end position="478"/>
    </location>
</feature>
<keyword evidence="8 9" id="KW-0012">Acyltransferase</keyword>
<evidence type="ECO:0000256" key="1">
    <source>
        <dbReference type="ARBA" id="ARBA00004651"/>
    </source>
</evidence>
<dbReference type="InterPro" id="IPR004299">
    <property type="entry name" value="MBOAT_fam"/>
</dbReference>
<evidence type="ECO:0000256" key="7">
    <source>
        <dbReference type="ARBA" id="ARBA00023136"/>
    </source>
</evidence>
<dbReference type="InterPro" id="IPR051085">
    <property type="entry name" value="MB_O-acyltransferase"/>
</dbReference>